<evidence type="ECO:0000256" key="4">
    <source>
        <dbReference type="ARBA" id="ARBA00022475"/>
    </source>
</evidence>
<comment type="subcellular location">
    <subcellularLocation>
        <location evidence="1">Cell membrane</location>
        <topology evidence="1">Multi-pass membrane protein</topology>
    </subcellularLocation>
</comment>
<keyword evidence="12" id="KW-1185">Reference proteome</keyword>
<gene>
    <name evidence="11" type="ORF">ACFSW5_08585</name>
</gene>
<dbReference type="Proteomes" id="UP001597493">
    <property type="component" value="Unassembled WGS sequence"/>
</dbReference>
<dbReference type="InterPro" id="IPR017850">
    <property type="entry name" value="Alkaline_phosphatase_core_sf"/>
</dbReference>
<evidence type="ECO:0000256" key="1">
    <source>
        <dbReference type="ARBA" id="ARBA00004651"/>
    </source>
</evidence>
<sequence length="684" mass="75110">MKQQKSGPKRRLPMFWITAALLLLKLALLRFWLYGGISAAGHLVADAASVLALLSLIGLAASSRWRNAAYGTANAVLSVVLFAVTVYFAYYGSVPTYTALKAIDQVGQVRESVDALIRPVYYSYFADIVLILIGCLVFIVVQKVRKRRAGGRTLSPATGHGGNGGNVRTDIESKTPVVISAAGQGDVRSTRERTGVRTVRRRAAARLWLLLGVAAGVTVSVLYVYDNRHVTNELVQSERLGLLSYEVAAAISQSREAIALKGASLEETKAEIEALQQSYPYVDGEPGATGQEGKGESFGAAKGMNVIVIQLEAFQAFPIGLLVQGQEVTPVLNSLTKESYYFPHVYQQIGQGNTSDAEFMSGTSIYPTGEAAMSTGYGDRELPSLQRLLAARGYTSATFHVNDVTFWDRDMLYPALGFDKYYDKPYYTNDHFNDFGASDEELYRFGTEELKKLSDEGKPFYAQFVTASSHYPFQVPDDRKRLKLPEGLDGTFLGDYLQAASYADYALGTLIDRLKAEGIWEHTMLVVYGDHFGVQPEKANDEFIRTQLGIAYDSRISRFNIPLLFHVPGTAGRTVETTGGQLDIMPTAAGLLGIPLADEGFTAFGRNLLAVDRNVIGMRYYLPTGSFFNDDVVFIPGSSFADGTAISLDTLQPVGDFGAYRADYDYVMKLMELSDRYVRLLPKR</sequence>
<feature type="transmembrane region" description="Helical" evidence="9">
    <location>
        <begin position="207"/>
        <end position="225"/>
    </location>
</feature>
<dbReference type="PIRSF" id="PIRSF005091">
    <property type="entry name" value="Mmb_sulf_HI1246"/>
    <property type="match status" value="1"/>
</dbReference>
<dbReference type="SUPFAM" id="SSF53649">
    <property type="entry name" value="Alkaline phosphatase-like"/>
    <property type="match status" value="1"/>
</dbReference>
<dbReference type="GO" id="GO:0016740">
    <property type="term" value="F:transferase activity"/>
    <property type="evidence" value="ECO:0007669"/>
    <property type="project" value="UniProtKB-KW"/>
</dbReference>
<evidence type="ECO:0000256" key="9">
    <source>
        <dbReference type="SAM" id="Phobius"/>
    </source>
</evidence>
<evidence type="ECO:0000259" key="10">
    <source>
        <dbReference type="Pfam" id="PF00884"/>
    </source>
</evidence>
<dbReference type="InterPro" id="IPR050448">
    <property type="entry name" value="OpgB/LTA_synthase_biosynth"/>
</dbReference>
<evidence type="ECO:0000256" key="5">
    <source>
        <dbReference type="ARBA" id="ARBA00022692"/>
    </source>
</evidence>
<evidence type="ECO:0000256" key="2">
    <source>
        <dbReference type="ARBA" id="ARBA00004936"/>
    </source>
</evidence>
<feature type="transmembrane region" description="Helical" evidence="9">
    <location>
        <begin position="68"/>
        <end position="90"/>
    </location>
</feature>
<comment type="caution">
    <text evidence="11">The sequence shown here is derived from an EMBL/GenBank/DDBJ whole genome shotgun (WGS) entry which is preliminary data.</text>
</comment>
<dbReference type="Pfam" id="PF00884">
    <property type="entry name" value="Sulfatase"/>
    <property type="match status" value="1"/>
</dbReference>
<feature type="transmembrane region" description="Helical" evidence="9">
    <location>
        <begin position="39"/>
        <end position="61"/>
    </location>
</feature>
<feature type="transmembrane region" description="Helical" evidence="9">
    <location>
        <begin position="121"/>
        <end position="141"/>
    </location>
</feature>
<evidence type="ECO:0000313" key="12">
    <source>
        <dbReference type="Proteomes" id="UP001597493"/>
    </source>
</evidence>
<comment type="pathway">
    <text evidence="2">Cell wall biogenesis; lipoteichoic acid biosynthesis.</text>
</comment>
<dbReference type="RefSeq" id="WP_379271466.1">
    <property type="nucleotide sequence ID" value="NZ_JBHUGT010000046.1"/>
</dbReference>
<comment type="similarity">
    <text evidence="3 8">Belongs to the LTA synthase family.</text>
</comment>
<accession>A0ABW5QVH2</accession>
<dbReference type="CDD" id="cd16015">
    <property type="entry name" value="LTA_synthase"/>
    <property type="match status" value="1"/>
</dbReference>
<feature type="domain" description="Sulfatase N-terminal" evidence="10">
    <location>
        <begin position="305"/>
        <end position="594"/>
    </location>
</feature>
<name>A0ABW5QVH2_9BACL</name>
<dbReference type="InterPro" id="IPR012160">
    <property type="entry name" value="LtaS-like"/>
</dbReference>
<dbReference type="EMBL" id="JBHUMY010000007">
    <property type="protein sequence ID" value="MFD2660329.1"/>
    <property type="molecule type" value="Genomic_DNA"/>
</dbReference>
<evidence type="ECO:0000256" key="3">
    <source>
        <dbReference type="ARBA" id="ARBA00009983"/>
    </source>
</evidence>
<organism evidence="11 12">
    <name type="scientific">Paenibacillus thailandensis</name>
    <dbReference type="NCBI Taxonomy" id="393250"/>
    <lineage>
        <taxon>Bacteria</taxon>
        <taxon>Bacillati</taxon>
        <taxon>Bacillota</taxon>
        <taxon>Bacilli</taxon>
        <taxon>Bacillales</taxon>
        <taxon>Paenibacillaceae</taxon>
        <taxon>Paenibacillus</taxon>
    </lineage>
</organism>
<feature type="transmembrane region" description="Helical" evidence="9">
    <location>
        <begin position="12"/>
        <end position="33"/>
    </location>
</feature>
<evidence type="ECO:0000313" key="11">
    <source>
        <dbReference type="EMBL" id="MFD2660329.1"/>
    </source>
</evidence>
<dbReference type="InterPro" id="IPR000917">
    <property type="entry name" value="Sulfatase_N"/>
</dbReference>
<keyword evidence="11" id="KW-0808">Transferase</keyword>
<evidence type="ECO:0000256" key="8">
    <source>
        <dbReference type="PIRNR" id="PIRNR005091"/>
    </source>
</evidence>
<keyword evidence="6 9" id="KW-1133">Transmembrane helix</keyword>
<keyword evidence="5 9" id="KW-0812">Transmembrane</keyword>
<reference evidence="12" key="1">
    <citation type="journal article" date="2019" name="Int. J. Syst. Evol. Microbiol.">
        <title>The Global Catalogue of Microorganisms (GCM) 10K type strain sequencing project: providing services to taxonomists for standard genome sequencing and annotation.</title>
        <authorList>
            <consortium name="The Broad Institute Genomics Platform"/>
            <consortium name="The Broad Institute Genome Sequencing Center for Infectious Disease"/>
            <person name="Wu L."/>
            <person name="Ma J."/>
        </authorList>
    </citation>
    <scope>NUCLEOTIDE SEQUENCE [LARGE SCALE GENOMIC DNA]</scope>
    <source>
        <strain evidence="12">TISTR 1827</strain>
    </source>
</reference>
<dbReference type="Gene3D" id="3.40.720.10">
    <property type="entry name" value="Alkaline Phosphatase, subunit A"/>
    <property type="match status" value="1"/>
</dbReference>
<protein>
    <submittedName>
        <fullName evidence="11">LTA synthase family protein</fullName>
        <ecNumber evidence="11">2.7.8.-</ecNumber>
    </submittedName>
</protein>
<evidence type="ECO:0000256" key="6">
    <source>
        <dbReference type="ARBA" id="ARBA00022989"/>
    </source>
</evidence>
<evidence type="ECO:0000256" key="7">
    <source>
        <dbReference type="ARBA" id="ARBA00023136"/>
    </source>
</evidence>
<dbReference type="PANTHER" id="PTHR47371">
    <property type="entry name" value="LIPOTEICHOIC ACID SYNTHASE"/>
    <property type="match status" value="1"/>
</dbReference>
<dbReference type="Gene3D" id="3.30.1120.170">
    <property type="match status" value="1"/>
</dbReference>
<dbReference type="EC" id="2.7.8.-" evidence="11"/>
<dbReference type="PANTHER" id="PTHR47371:SF3">
    <property type="entry name" value="PHOSPHOGLYCEROL TRANSFERASE I"/>
    <property type="match status" value="1"/>
</dbReference>
<proteinExistence type="inferred from homology"/>
<keyword evidence="7 8" id="KW-0472">Membrane</keyword>
<keyword evidence="4 8" id="KW-1003">Cell membrane</keyword>